<sequence>KCYFSSFTAFSFFDQIDLLESGEHVLGCCGEVHLERCINDLQQLYSKVPLKDLMALSISSYSATPPTSTPQNASLPLNSSENTLKSNFVGKSMALHLSSSHPSLNPSFSRKKHVAFPPWAIASSHNVSAPPHLSSMVPLPTITSSTLSSSTSMEMSFSVGGMADSSNFFLKKRMSVGGWTSNQQVALVVAAISLPQP</sequence>
<name>A0ABQ7J3U9_9APIC</name>
<feature type="non-terminal residue" evidence="1">
    <location>
        <position position="1"/>
    </location>
</feature>
<feature type="non-terminal residue" evidence="1">
    <location>
        <position position="197"/>
    </location>
</feature>
<dbReference type="EMBL" id="JADAQX010002123">
    <property type="protein sequence ID" value="KAF8817675.1"/>
    <property type="molecule type" value="Genomic_DNA"/>
</dbReference>
<protein>
    <submittedName>
        <fullName evidence="1">Uncharacterized protein</fullName>
    </submittedName>
</protein>
<gene>
    <name evidence="1" type="ORF">IE077_001357</name>
</gene>
<comment type="caution">
    <text evidence="1">The sequence shown here is derived from an EMBL/GenBank/DDBJ whole genome shotgun (WGS) entry which is preliminary data.</text>
</comment>
<proteinExistence type="predicted"/>
<dbReference type="Proteomes" id="UP000823046">
    <property type="component" value="Unassembled WGS sequence"/>
</dbReference>
<dbReference type="SUPFAM" id="SSF54980">
    <property type="entry name" value="EF-G C-terminal domain-like"/>
    <property type="match status" value="1"/>
</dbReference>
<dbReference type="InterPro" id="IPR035647">
    <property type="entry name" value="EFG_III/V"/>
</dbReference>
<reference evidence="1 2" key="1">
    <citation type="journal article" date="2020" name="bioRxiv">
        <title>Metabolic contributions of an alphaproteobacterial endosymbiont in the apicomplexan Cardiosporidium cionae.</title>
        <authorList>
            <person name="Hunter E.S."/>
            <person name="Paight C.J."/>
            <person name="Lane C.E."/>
        </authorList>
    </citation>
    <scope>NUCLEOTIDE SEQUENCE [LARGE SCALE GENOMIC DNA]</scope>
    <source>
        <strain evidence="1">ESH_2018</strain>
    </source>
</reference>
<organism evidence="1 2">
    <name type="scientific">Cardiosporidium cionae</name>
    <dbReference type="NCBI Taxonomy" id="476202"/>
    <lineage>
        <taxon>Eukaryota</taxon>
        <taxon>Sar</taxon>
        <taxon>Alveolata</taxon>
        <taxon>Apicomplexa</taxon>
        <taxon>Aconoidasida</taxon>
        <taxon>Nephromycida</taxon>
        <taxon>Cardiosporidium</taxon>
    </lineage>
</organism>
<keyword evidence="2" id="KW-1185">Reference proteome</keyword>
<evidence type="ECO:0000313" key="2">
    <source>
        <dbReference type="Proteomes" id="UP000823046"/>
    </source>
</evidence>
<dbReference type="Gene3D" id="3.30.70.870">
    <property type="entry name" value="Elongation Factor G (Translational Gtpase), domain 3"/>
    <property type="match status" value="1"/>
</dbReference>
<accession>A0ABQ7J3U9</accession>
<evidence type="ECO:0000313" key="1">
    <source>
        <dbReference type="EMBL" id="KAF8817675.1"/>
    </source>
</evidence>